<keyword evidence="2" id="KW-1185">Reference proteome</keyword>
<organism evidence="1 2">
    <name type="scientific">Sphingomonas natans</name>
    <dbReference type="NCBI Taxonomy" id="3063330"/>
    <lineage>
        <taxon>Bacteria</taxon>
        <taxon>Pseudomonadati</taxon>
        <taxon>Pseudomonadota</taxon>
        <taxon>Alphaproteobacteria</taxon>
        <taxon>Sphingomonadales</taxon>
        <taxon>Sphingomonadaceae</taxon>
        <taxon>Sphingomonas</taxon>
    </lineage>
</organism>
<protein>
    <submittedName>
        <fullName evidence="1">Uncharacterized protein</fullName>
    </submittedName>
</protein>
<comment type="caution">
    <text evidence="1">The sequence shown here is derived from an EMBL/GenBank/DDBJ whole genome shotgun (WGS) entry which is preliminary data.</text>
</comment>
<dbReference type="Proteomes" id="UP001169764">
    <property type="component" value="Unassembled WGS sequence"/>
</dbReference>
<accession>A0ABT8Y7L3</accession>
<reference evidence="1" key="1">
    <citation type="submission" date="2023-07" db="EMBL/GenBank/DDBJ databases">
        <authorList>
            <person name="Kim M."/>
        </authorList>
    </citation>
    <scope>NUCLEOTIDE SEQUENCE</scope>
    <source>
        <strain evidence="1">BIUV-7</strain>
    </source>
</reference>
<name>A0ABT8Y7L3_9SPHN</name>
<sequence>MDDDASLLQQFGEDRVPWDGPVDRARMLVNRTVRNQQFRKRVLDA</sequence>
<evidence type="ECO:0000313" key="1">
    <source>
        <dbReference type="EMBL" id="MDO6413729.1"/>
    </source>
</evidence>
<evidence type="ECO:0000313" key="2">
    <source>
        <dbReference type="Proteomes" id="UP001169764"/>
    </source>
</evidence>
<proteinExistence type="predicted"/>
<dbReference type="EMBL" id="JAUOTP010000002">
    <property type="protein sequence ID" value="MDO6413729.1"/>
    <property type="molecule type" value="Genomic_DNA"/>
</dbReference>
<dbReference type="RefSeq" id="WP_303540394.1">
    <property type="nucleotide sequence ID" value="NZ_JAUOTP010000002.1"/>
</dbReference>
<gene>
    <name evidence="1" type="ORF">Q4F19_04980</name>
</gene>